<proteinExistence type="predicted"/>
<name>A0A0X3P1N5_SCHSO</name>
<dbReference type="InterPro" id="IPR041491">
    <property type="entry name" value="TRPM_SLOG"/>
</dbReference>
<feature type="transmembrane region" description="Helical" evidence="8">
    <location>
        <begin position="835"/>
        <end position="852"/>
    </location>
</feature>
<protein>
    <submittedName>
        <fullName evidence="11">Uncharacterized protein</fullName>
    </submittedName>
</protein>
<keyword evidence="7" id="KW-0407">Ion channel</keyword>
<keyword evidence="4 8" id="KW-1133">Transmembrane helix</keyword>
<evidence type="ECO:0000256" key="8">
    <source>
        <dbReference type="SAM" id="Phobius"/>
    </source>
</evidence>
<feature type="transmembrane region" description="Helical" evidence="8">
    <location>
        <begin position="720"/>
        <end position="738"/>
    </location>
</feature>
<feature type="transmembrane region" description="Helical" evidence="8">
    <location>
        <begin position="979"/>
        <end position="1002"/>
    </location>
</feature>
<evidence type="ECO:0000259" key="9">
    <source>
        <dbReference type="Pfam" id="PF18139"/>
    </source>
</evidence>
<dbReference type="GO" id="GO:0005886">
    <property type="term" value="C:plasma membrane"/>
    <property type="evidence" value="ECO:0007669"/>
    <property type="project" value="TreeGrafter"/>
</dbReference>
<reference evidence="11" key="1">
    <citation type="submission" date="2016-01" db="EMBL/GenBank/DDBJ databases">
        <title>Reference transcriptome for the parasite Schistocephalus solidus: insights into the molecular evolution of parasitism.</title>
        <authorList>
            <person name="Hebert F.O."/>
            <person name="Grambauer S."/>
            <person name="Barber I."/>
            <person name="Landry C.R."/>
            <person name="Aubin-Horth N."/>
        </authorList>
    </citation>
    <scope>NUCLEOTIDE SEQUENCE</scope>
</reference>
<evidence type="ECO:0000259" key="10">
    <source>
        <dbReference type="Pfam" id="PF25508"/>
    </source>
</evidence>
<evidence type="ECO:0000313" key="11">
    <source>
        <dbReference type="EMBL" id="JAP45809.1"/>
    </source>
</evidence>
<dbReference type="AlphaFoldDB" id="A0A0X3P1N5"/>
<dbReference type="InterPro" id="IPR050927">
    <property type="entry name" value="TRPM"/>
</dbReference>
<feature type="transmembrane region" description="Helical" evidence="8">
    <location>
        <begin position="898"/>
        <end position="915"/>
    </location>
</feature>
<evidence type="ECO:0000256" key="4">
    <source>
        <dbReference type="ARBA" id="ARBA00022989"/>
    </source>
</evidence>
<evidence type="ECO:0000256" key="2">
    <source>
        <dbReference type="ARBA" id="ARBA00022448"/>
    </source>
</evidence>
<evidence type="ECO:0000256" key="5">
    <source>
        <dbReference type="ARBA" id="ARBA00023065"/>
    </source>
</evidence>
<evidence type="ECO:0000256" key="3">
    <source>
        <dbReference type="ARBA" id="ARBA00022692"/>
    </source>
</evidence>
<gene>
    <name evidence="11" type="ORF">TR117275</name>
</gene>
<dbReference type="GO" id="GO:0099604">
    <property type="term" value="F:ligand-gated calcium channel activity"/>
    <property type="evidence" value="ECO:0007669"/>
    <property type="project" value="TreeGrafter"/>
</dbReference>
<feature type="transmembrane region" description="Helical" evidence="8">
    <location>
        <begin position="858"/>
        <end position="878"/>
    </location>
</feature>
<evidence type="ECO:0000256" key="7">
    <source>
        <dbReference type="ARBA" id="ARBA00023303"/>
    </source>
</evidence>
<evidence type="ECO:0000256" key="6">
    <source>
        <dbReference type="ARBA" id="ARBA00023136"/>
    </source>
</evidence>
<dbReference type="PANTHER" id="PTHR13800">
    <property type="entry name" value="TRANSIENT RECEPTOR POTENTIAL CATION CHANNEL, SUBFAMILY M, MEMBER 6"/>
    <property type="match status" value="1"/>
</dbReference>
<dbReference type="PANTHER" id="PTHR13800:SF12">
    <property type="entry name" value="TRANSIENT RECEPTOR POTENTIAL CATION CHANNEL SUBFAMILY M MEMBER-LIKE 2"/>
    <property type="match status" value="1"/>
</dbReference>
<dbReference type="InterPro" id="IPR057366">
    <property type="entry name" value="TRPM-like"/>
</dbReference>
<feature type="domain" description="TRPM SLOG" evidence="9">
    <location>
        <begin position="117"/>
        <end position="365"/>
    </location>
</feature>
<keyword evidence="3 8" id="KW-0812">Transmembrane</keyword>
<evidence type="ECO:0000256" key="1">
    <source>
        <dbReference type="ARBA" id="ARBA00004141"/>
    </source>
</evidence>
<organism evidence="11">
    <name type="scientific">Schistocephalus solidus</name>
    <name type="common">Tapeworm</name>
    <dbReference type="NCBI Taxonomy" id="70667"/>
    <lineage>
        <taxon>Eukaryota</taxon>
        <taxon>Metazoa</taxon>
        <taxon>Spiralia</taxon>
        <taxon>Lophotrochozoa</taxon>
        <taxon>Platyhelminthes</taxon>
        <taxon>Cestoda</taxon>
        <taxon>Eucestoda</taxon>
        <taxon>Diphyllobothriidea</taxon>
        <taxon>Diphyllobothriidae</taxon>
        <taxon>Schistocephalus</taxon>
    </lineage>
</organism>
<feature type="domain" description="TRPM-like" evidence="10">
    <location>
        <begin position="446"/>
        <end position="699"/>
    </location>
</feature>
<feature type="transmembrane region" description="Helical" evidence="8">
    <location>
        <begin position="810"/>
        <end position="828"/>
    </location>
</feature>
<feature type="transmembrane region" description="Helical" evidence="8">
    <location>
        <begin position="779"/>
        <end position="798"/>
    </location>
</feature>
<dbReference type="EMBL" id="GEEE01017416">
    <property type="protein sequence ID" value="JAP45809.1"/>
    <property type="molecule type" value="Transcribed_RNA"/>
</dbReference>
<comment type="subcellular location">
    <subcellularLocation>
        <location evidence="1">Membrane</location>
        <topology evidence="1">Multi-pass membrane protein</topology>
    </subcellularLocation>
</comment>
<dbReference type="Pfam" id="PF18139">
    <property type="entry name" value="LSDAT_euk"/>
    <property type="match status" value="1"/>
</dbReference>
<sequence length="1220" mass="137556">MDDLSNINSWDITCSYGSLPDVSPHRRLCKLRQVVAKTSYKECSQFQRKGDFGQDAELIFCPCICGEFATHHKDIPAGATDSIDPDCGAKIKAMSPTNAFGHLAFSSNIFPYETIGEYIRLSDDDVDAAVDCLVGLAVEINTCMSILTSAQPQQMHPEILNPLLDGLIEAAISARALILVDGFDTTPAREISKSLWMQQLRASLSASKAQPIAWAAIVSWGDVNDRDMLECRSGIVNYTCNTMGNLITPLNRYHNLFLMVDDGLRYMHPNSKIRQFRLRLEQALSEHLSGKSGVQNNLPRCSITVLVGGDYKSLLEIQARVNAGMPCVVCIGTGMAADILYLARQLSEKDSDKKLRMSAYLKRRLAARLSRISDAPDDTDEAIGLISRLVSNEQLLTFCNTLARGSFAEEILKPLLLFANSPTAVARLAKLWNRPDILQSVFAKDQNALDQQTIAGMLYEAVLYNQVEFVKLLLPQLKDLSLIRTYWVYFLYTETEDSVNVTKVLISLKILKDDQLTEVGKTCNRPVTVKMLNALFDRLLKCEIGAKIFHIMKENSAVLDDISDPIKDEGLNEVLKTQCEPLNEPLEQIFIACVFLGRFEMAEYIWGLCSSPLSLALMACCIQRRCAEIFENAYDTSTASRYREYADNFENLATEMVTVGASINNVAASDLVGGSYMRAWYSPIALDLAYLGGCTNFMSSLPAQVAIECMWTGSIHCSPLAILFCMFLPFLLNIPGLAQFGRTQLFSLSHTRDSKIPSLPANFGERCYRFYNSPRVKHHFGLVTYVAFLIYASYVILFQMNPEEIDDNEAALMALLSIRIVDTVLMVLKSARYLELRLVSGLASLVYIFLRFYAAYEIASTALGVCLILLYLELLYFVMNNKRLGPKVTMIAHMTREALKFSPFFIIFVIAFGVGEYSTLYPYKTGFNLAVLENTLSMPFYQIFGVNELDVITDGNKTCPASLVGIECSMPNTFTTILVAVYLMFMVVLIMNLLIALFSYIFDTVTEQADGIWKRNRFYVTKSFHNQSVLPWPLGVPFELIGYIRNKVAEDKEMKKSGKRRKTTLISRIHMHGGLELTDKPKKFQKGLPEKVVQLLEMRYMLEDHCREAILLRRKEAEETTLSAQLTQMNCELDHLEKFKESERFVRELPIRYVPETFEDQFPESAEVGARLRKLLLTKDTARSQEEPQSLAQEIANMEATFEQLIGLLENMQKHFSQMR</sequence>
<keyword evidence="2" id="KW-0813">Transport</keyword>
<keyword evidence="5" id="KW-0406">Ion transport</keyword>
<keyword evidence="6 8" id="KW-0472">Membrane</keyword>
<accession>A0A0X3P1N5</accession>
<dbReference type="Pfam" id="PF25508">
    <property type="entry name" value="TRPM2"/>
    <property type="match status" value="1"/>
</dbReference>